<proteinExistence type="predicted"/>
<feature type="transmembrane region" description="Helical" evidence="1">
    <location>
        <begin position="21"/>
        <end position="38"/>
    </location>
</feature>
<evidence type="ECO:0000259" key="2">
    <source>
        <dbReference type="SMART" id="SM00014"/>
    </source>
</evidence>
<sequence>MSRLEPARLPWKILDLVRGEFLLLVTLGLACGLGWGFLELADEVDEGETEWFDTTVLAWFRAPGNVDQMAGPPWLHEVGRDITALGSYTVLLIFVFGVVGSFLLRRKAGAAIVILASVAGGALLSSLLKIGYGRSRPELESAAEHFTNSFPSGHATLSAVTYLTIGALMARLSEDRILGGFYLGFAMCLTLLVGISRLYLGVHFPSDVVAGWALGAGWALFCSGVALLLQRMNRLRDKSSS</sequence>
<dbReference type="InterPro" id="IPR036938">
    <property type="entry name" value="PAP2/HPO_sf"/>
</dbReference>
<feature type="domain" description="Phosphatidic acid phosphatase type 2/haloperoxidase" evidence="2">
    <location>
        <begin position="110"/>
        <end position="223"/>
    </location>
</feature>
<dbReference type="SMART" id="SM00014">
    <property type="entry name" value="acidPPc"/>
    <property type="match status" value="1"/>
</dbReference>
<dbReference type="EMBL" id="BMZE01000004">
    <property type="protein sequence ID" value="GHA37089.1"/>
    <property type="molecule type" value="Genomic_DNA"/>
</dbReference>
<dbReference type="SUPFAM" id="SSF48317">
    <property type="entry name" value="Acid phosphatase/Vanadium-dependent haloperoxidase"/>
    <property type="match status" value="1"/>
</dbReference>
<name>A0A918SFW1_9HYPH</name>
<evidence type="ECO:0000256" key="1">
    <source>
        <dbReference type="SAM" id="Phobius"/>
    </source>
</evidence>
<dbReference type="PANTHER" id="PTHR14969">
    <property type="entry name" value="SPHINGOSINE-1-PHOSPHATE PHOSPHOHYDROLASE"/>
    <property type="match status" value="1"/>
</dbReference>
<feature type="transmembrane region" description="Helical" evidence="1">
    <location>
        <begin position="152"/>
        <end position="170"/>
    </location>
</feature>
<feature type="transmembrane region" description="Helical" evidence="1">
    <location>
        <begin position="182"/>
        <end position="202"/>
    </location>
</feature>
<feature type="transmembrane region" description="Helical" evidence="1">
    <location>
        <begin position="111"/>
        <end position="132"/>
    </location>
</feature>
<accession>A0A918SFW1</accession>
<dbReference type="AlphaFoldDB" id="A0A918SFW1"/>
<dbReference type="PANTHER" id="PTHR14969:SF13">
    <property type="entry name" value="AT30094P"/>
    <property type="match status" value="1"/>
</dbReference>
<gene>
    <name evidence="3" type="ORF">GCM10007989_36560</name>
</gene>
<keyword evidence="4" id="KW-1185">Reference proteome</keyword>
<keyword evidence="1" id="KW-0472">Membrane</keyword>
<dbReference type="Gene3D" id="1.20.144.10">
    <property type="entry name" value="Phosphatidic acid phosphatase type 2/haloperoxidase"/>
    <property type="match status" value="2"/>
</dbReference>
<dbReference type="InterPro" id="IPR000326">
    <property type="entry name" value="PAP2/HPO"/>
</dbReference>
<evidence type="ECO:0000313" key="3">
    <source>
        <dbReference type="EMBL" id="GHA37089.1"/>
    </source>
</evidence>
<keyword evidence="1" id="KW-0812">Transmembrane</keyword>
<dbReference type="Pfam" id="PF01569">
    <property type="entry name" value="PAP2"/>
    <property type="match status" value="1"/>
</dbReference>
<reference evidence="3" key="1">
    <citation type="journal article" date="2014" name="Int. J. Syst. Evol. Microbiol.">
        <title>Complete genome sequence of Corynebacterium casei LMG S-19264T (=DSM 44701T), isolated from a smear-ripened cheese.</title>
        <authorList>
            <consortium name="US DOE Joint Genome Institute (JGI-PGF)"/>
            <person name="Walter F."/>
            <person name="Albersmeier A."/>
            <person name="Kalinowski J."/>
            <person name="Ruckert C."/>
        </authorList>
    </citation>
    <scope>NUCLEOTIDE SEQUENCE</scope>
    <source>
        <strain evidence="3">KCTC 32437</strain>
    </source>
</reference>
<feature type="transmembrane region" description="Helical" evidence="1">
    <location>
        <begin position="208"/>
        <end position="229"/>
    </location>
</feature>
<keyword evidence="1" id="KW-1133">Transmembrane helix</keyword>
<reference evidence="3" key="2">
    <citation type="submission" date="2020-09" db="EMBL/GenBank/DDBJ databases">
        <authorList>
            <person name="Sun Q."/>
            <person name="Kim S."/>
        </authorList>
    </citation>
    <scope>NUCLEOTIDE SEQUENCE</scope>
    <source>
        <strain evidence="3">KCTC 32437</strain>
    </source>
</reference>
<feature type="transmembrane region" description="Helical" evidence="1">
    <location>
        <begin position="82"/>
        <end position="104"/>
    </location>
</feature>
<dbReference type="Proteomes" id="UP000646579">
    <property type="component" value="Unassembled WGS sequence"/>
</dbReference>
<comment type="caution">
    <text evidence="3">The sequence shown here is derived from an EMBL/GenBank/DDBJ whole genome shotgun (WGS) entry which is preliminary data.</text>
</comment>
<dbReference type="PROSITE" id="PS51257">
    <property type="entry name" value="PROKAR_LIPOPROTEIN"/>
    <property type="match status" value="1"/>
</dbReference>
<protein>
    <submittedName>
        <fullName evidence="3">Phosphatase PAP2 family protein</fullName>
    </submittedName>
</protein>
<dbReference type="CDD" id="cd03392">
    <property type="entry name" value="PAP2_like_2"/>
    <property type="match status" value="1"/>
</dbReference>
<organism evidence="3 4">
    <name type="scientific">Devosia pacifica</name>
    <dbReference type="NCBI Taxonomy" id="1335967"/>
    <lineage>
        <taxon>Bacteria</taxon>
        <taxon>Pseudomonadati</taxon>
        <taxon>Pseudomonadota</taxon>
        <taxon>Alphaproteobacteria</taxon>
        <taxon>Hyphomicrobiales</taxon>
        <taxon>Devosiaceae</taxon>
        <taxon>Devosia</taxon>
    </lineage>
</organism>
<evidence type="ECO:0000313" key="4">
    <source>
        <dbReference type="Proteomes" id="UP000646579"/>
    </source>
</evidence>
<dbReference type="RefSeq" id="WP_189427222.1">
    <property type="nucleotide sequence ID" value="NZ_BMZE01000004.1"/>
</dbReference>